<dbReference type="PANTHER" id="PTHR33524:SF2">
    <property type="entry name" value="SET DOMAIN-CONTAINING PROTEIN 9"/>
    <property type="match status" value="1"/>
</dbReference>
<gene>
    <name evidence="3" type="primary">SETD9</name>
</gene>
<dbReference type="Gene3D" id="2.170.270.10">
    <property type="entry name" value="SET domain"/>
    <property type="match status" value="1"/>
</dbReference>
<dbReference type="InterPro" id="IPR001214">
    <property type="entry name" value="SET_dom"/>
</dbReference>
<evidence type="ECO:0000259" key="2">
    <source>
        <dbReference type="PROSITE" id="PS50280"/>
    </source>
</evidence>
<organism evidence="3 4">
    <name type="scientific">Anas platyrhynchos platyrhynchos</name>
    <name type="common">Northern mallard</name>
    <dbReference type="NCBI Taxonomy" id="8840"/>
    <lineage>
        <taxon>Eukaryota</taxon>
        <taxon>Metazoa</taxon>
        <taxon>Chordata</taxon>
        <taxon>Craniata</taxon>
        <taxon>Vertebrata</taxon>
        <taxon>Euteleostomi</taxon>
        <taxon>Archelosauria</taxon>
        <taxon>Archosauria</taxon>
        <taxon>Dinosauria</taxon>
        <taxon>Saurischia</taxon>
        <taxon>Theropoda</taxon>
        <taxon>Coelurosauria</taxon>
        <taxon>Aves</taxon>
        <taxon>Neognathae</taxon>
        <taxon>Galloanserae</taxon>
        <taxon>Anseriformes</taxon>
        <taxon>Anatidae</taxon>
        <taxon>Anatinae</taxon>
        <taxon>Anas</taxon>
    </lineage>
</organism>
<feature type="region of interest" description="Disordered" evidence="1">
    <location>
        <begin position="1"/>
        <end position="25"/>
    </location>
</feature>
<dbReference type="PROSITE" id="PS50280">
    <property type="entry name" value="SET"/>
    <property type="match status" value="1"/>
</dbReference>
<sequence>MPRPPPPSIPSPSAPPAPKPPIASRYANSGALPGRRLAATHGGGHVAGLRGAMLRGLRRRWAAYRYRFVPWLALNLRRQRRTLRYVPESSQDKIITDEAVLETLLRAFAALFASDLGRQAPVLAARPEIGRKYGEPEPGRCEEAARGPQEVLFQALGFGLARRHSSLPAAGTGVFLSRGGARRGAVVAMYPGTVYRKHEPIFFQSLGNPFIFRCIDGVLIDGNDKGLSRAVYRSCSRRDQLGPFQMSDVSWLTAAPQNPLAVGQYVNNCSYEKAANVCYQEFDVPSCFPVELKQYLPNIVYSHDIQSPLRCVVLVTLRDIKQGEELLSNYYTVIN</sequence>
<proteinExistence type="predicted"/>
<reference evidence="3 4" key="1">
    <citation type="submission" date="2017-10" db="EMBL/GenBank/DDBJ databases">
        <title>A new Pekin duck reference genome.</title>
        <authorList>
            <person name="Hou Z.-C."/>
            <person name="Zhou Z.-K."/>
            <person name="Zhu F."/>
            <person name="Hou S.-S."/>
        </authorList>
    </citation>
    <scope>NUCLEOTIDE SEQUENCE [LARGE SCALE GENOMIC DNA]</scope>
</reference>
<evidence type="ECO:0000313" key="3">
    <source>
        <dbReference type="Ensembl" id="ENSAPLP00000027573.1"/>
    </source>
</evidence>
<protein>
    <submittedName>
        <fullName evidence="3">SET domain containing 9</fullName>
    </submittedName>
</protein>
<dbReference type="OMA" id="YQPYEPI"/>
<dbReference type="AlphaFoldDB" id="A0A493TP01"/>
<evidence type="ECO:0000256" key="1">
    <source>
        <dbReference type="SAM" id="MobiDB-lite"/>
    </source>
</evidence>
<dbReference type="GeneTree" id="ENSGT00390000001437"/>
<evidence type="ECO:0000313" key="4">
    <source>
        <dbReference type="Proteomes" id="UP000016666"/>
    </source>
</evidence>
<keyword evidence="4" id="KW-1185">Reference proteome</keyword>
<reference evidence="3" key="3">
    <citation type="submission" date="2025-09" db="UniProtKB">
        <authorList>
            <consortium name="Ensembl"/>
        </authorList>
    </citation>
    <scope>IDENTIFICATION</scope>
</reference>
<name>A0A493TP01_ANAPP</name>
<reference evidence="3" key="2">
    <citation type="submission" date="2025-08" db="UniProtKB">
        <authorList>
            <consortium name="Ensembl"/>
        </authorList>
    </citation>
    <scope>IDENTIFICATION</scope>
</reference>
<dbReference type="CDD" id="cd10537">
    <property type="entry name" value="SET_SETD9"/>
    <property type="match status" value="1"/>
</dbReference>
<dbReference type="SUPFAM" id="SSF82199">
    <property type="entry name" value="SET domain"/>
    <property type="match status" value="1"/>
</dbReference>
<dbReference type="Ensembl" id="ENSAPLT00000039712.1">
    <property type="protein sequence ID" value="ENSAPLP00000027573.1"/>
    <property type="gene ID" value="ENSAPLG00000030605.1"/>
</dbReference>
<dbReference type="InterPro" id="IPR040415">
    <property type="entry name" value="SETD9"/>
</dbReference>
<accession>A0A493TP01</accession>
<feature type="compositionally biased region" description="Pro residues" evidence="1">
    <location>
        <begin position="1"/>
        <end position="21"/>
    </location>
</feature>
<dbReference type="Proteomes" id="UP000016666">
    <property type="component" value="Chromosome Z"/>
</dbReference>
<feature type="domain" description="SET" evidence="2">
    <location>
        <begin position="158"/>
        <end position="331"/>
    </location>
</feature>
<dbReference type="PANTHER" id="PTHR33524">
    <property type="entry name" value="C5ORF35"/>
    <property type="match status" value="1"/>
</dbReference>
<dbReference type="InterPro" id="IPR046341">
    <property type="entry name" value="SET_dom_sf"/>
</dbReference>